<name>A0ABY7YC97_9XANT</name>
<gene>
    <name evidence="1" type="ORF">K6978_19555</name>
</gene>
<dbReference type="Proteomes" id="UP001214201">
    <property type="component" value="Chromosome"/>
</dbReference>
<organism evidence="1 2">
    <name type="scientific">Xanthomonas cucurbitae</name>
    <dbReference type="NCBI Taxonomy" id="56453"/>
    <lineage>
        <taxon>Bacteria</taxon>
        <taxon>Pseudomonadati</taxon>
        <taxon>Pseudomonadota</taxon>
        <taxon>Gammaproteobacteria</taxon>
        <taxon>Lysobacterales</taxon>
        <taxon>Lysobacteraceae</taxon>
        <taxon>Xanthomonas</taxon>
    </lineage>
</organism>
<dbReference type="RefSeq" id="WP_274396654.1">
    <property type="nucleotide sequence ID" value="NZ_CP082213.1"/>
</dbReference>
<evidence type="ECO:0000313" key="1">
    <source>
        <dbReference type="EMBL" id="WDM71489.1"/>
    </source>
</evidence>
<accession>A0ABY7YC97</accession>
<keyword evidence="2" id="KW-1185">Reference proteome</keyword>
<dbReference type="EMBL" id="CP082214">
    <property type="protein sequence ID" value="WDM71489.1"/>
    <property type="molecule type" value="Genomic_DNA"/>
</dbReference>
<sequence length="94" mass="10411">MNRVFIPPENVCNAVDAVVAVGYAAVEGTKSIAVPYCNRIIDALEPYDDITPVTTYQNVTNRGYLYLVVDTQKYSPTASQLRDLIDELDRNDPG</sequence>
<reference evidence="1 2" key="1">
    <citation type="submission" date="2021-08" db="EMBL/GenBank/DDBJ databases">
        <title>Genome sequences of Xanthomonas cucurbitae isolates from 5 Midwestern US states.</title>
        <authorList>
            <person name="Hind S.R."/>
        </authorList>
    </citation>
    <scope>NUCLEOTIDE SEQUENCE [LARGE SCALE GENOMIC DNA]</scope>
    <source>
        <strain evidence="1 2">OH_261</strain>
    </source>
</reference>
<proteinExistence type="predicted"/>
<protein>
    <submittedName>
        <fullName evidence="1">Uncharacterized protein</fullName>
    </submittedName>
</protein>
<evidence type="ECO:0000313" key="2">
    <source>
        <dbReference type="Proteomes" id="UP001214201"/>
    </source>
</evidence>